<accession>A0A239IJX7</accession>
<dbReference type="EMBL" id="FNEC01000007">
    <property type="protein sequence ID" value="SDI63483.1"/>
    <property type="molecule type" value="Genomic_DNA"/>
</dbReference>
<sequence length="146" mass="16126">MGLCKKLFRRLGCRFCPARSSSIGESRNGGPEKDPFVTLHHRFPDAAAGGRPEVPPLALRRELRPARKLLELAGLRCSLPRLKVLDVLCAGGFYSVSALHQRLLDEAAPISPNCVRQTLRRLHASGVLRRDAQRRYGLEPELPAPG</sequence>
<evidence type="ECO:0000313" key="2">
    <source>
        <dbReference type="EMBL" id="SNS93841.1"/>
    </source>
</evidence>
<dbReference type="EMBL" id="FZPC01000010">
    <property type="protein sequence ID" value="SNS93841.1"/>
    <property type="molecule type" value="Genomic_DNA"/>
</dbReference>
<dbReference type="Proteomes" id="UP000198309">
    <property type="component" value="Unassembled WGS sequence"/>
</dbReference>
<reference evidence="2 3" key="2">
    <citation type="submission" date="2017-06" db="EMBL/GenBank/DDBJ databases">
        <authorList>
            <person name="Varghese N."/>
            <person name="Submissions S."/>
        </authorList>
    </citation>
    <scope>NUCLEOTIDE SEQUENCE [LARGE SCALE GENOMIC DNA]</scope>
    <source>
        <strain evidence="2 3">RLD-1</strain>
    </source>
</reference>
<dbReference type="InterPro" id="IPR036390">
    <property type="entry name" value="WH_DNA-bd_sf"/>
</dbReference>
<dbReference type="Gene3D" id="1.10.10.10">
    <property type="entry name" value="Winged helix-like DNA-binding domain superfamily/Winged helix DNA-binding domain"/>
    <property type="match status" value="1"/>
</dbReference>
<evidence type="ECO:0008006" key="5">
    <source>
        <dbReference type="Google" id="ProtNLM"/>
    </source>
</evidence>
<gene>
    <name evidence="1" type="ORF">SAMN05216189_100775</name>
    <name evidence="2" type="ORF">SAMN06295949_11075</name>
</gene>
<reference evidence="1 4" key="1">
    <citation type="submission" date="2016-10" db="EMBL/GenBank/DDBJ databases">
        <authorList>
            <person name="de Groot N.N."/>
        </authorList>
    </citation>
    <scope>NUCLEOTIDE SEQUENCE [LARGE SCALE GENOMIC DNA]</scope>
    <source>
        <strain evidence="1 4">CCM 7361</strain>
    </source>
</reference>
<dbReference type="AlphaFoldDB" id="A0A239IJX7"/>
<evidence type="ECO:0000313" key="3">
    <source>
        <dbReference type="Proteomes" id="UP000198309"/>
    </source>
</evidence>
<dbReference type="InterPro" id="IPR036388">
    <property type="entry name" value="WH-like_DNA-bd_sf"/>
</dbReference>
<evidence type="ECO:0000313" key="1">
    <source>
        <dbReference type="EMBL" id="SDI63483.1"/>
    </source>
</evidence>
<proteinExistence type="predicted"/>
<organism evidence="1 4">
    <name type="scientific">Pseudomonas delhiensis</name>
    <dbReference type="NCBI Taxonomy" id="366289"/>
    <lineage>
        <taxon>Bacteria</taxon>
        <taxon>Pseudomonadati</taxon>
        <taxon>Pseudomonadota</taxon>
        <taxon>Gammaproteobacteria</taxon>
        <taxon>Pseudomonadales</taxon>
        <taxon>Pseudomonadaceae</taxon>
        <taxon>Pseudomonas</taxon>
    </lineage>
</organism>
<dbReference type="Proteomes" id="UP000199693">
    <property type="component" value="Unassembled WGS sequence"/>
</dbReference>
<protein>
    <recommendedName>
        <fullName evidence="5">Ferric uptake regulator family protein</fullName>
    </recommendedName>
</protein>
<dbReference type="SUPFAM" id="SSF46785">
    <property type="entry name" value="Winged helix' DNA-binding domain"/>
    <property type="match status" value="1"/>
</dbReference>
<evidence type="ECO:0000313" key="4">
    <source>
        <dbReference type="Proteomes" id="UP000199693"/>
    </source>
</evidence>
<keyword evidence="3" id="KW-1185">Reference proteome</keyword>
<name>A0A239IJX7_9PSED</name>